<keyword evidence="2" id="KW-1185">Reference proteome</keyword>
<dbReference type="InterPro" id="IPR006448">
    <property type="entry name" value="Phage_term_ssu_P27"/>
</dbReference>
<dbReference type="Proteomes" id="UP000004949">
    <property type="component" value="Unassembled WGS sequence"/>
</dbReference>
<accession>G6XIW1</accession>
<evidence type="ECO:0000313" key="2">
    <source>
        <dbReference type="Proteomes" id="UP000004949"/>
    </source>
</evidence>
<sequence length="123" mass="13270">MGVLTSADGAALEALCLAISDEWEARDSLARSITYQKLVDDTDESGKKTSRLEEHTIAEGGSQTYVTIGKSGPMVRMRPEVAAIADANRRVAMWLARFGLTPADRSRVGAAEEKKENPFADLG</sequence>
<dbReference type="Pfam" id="PF05119">
    <property type="entry name" value="Terminase_4"/>
    <property type="match status" value="1"/>
</dbReference>
<dbReference type="eggNOG" id="COG3747">
    <property type="taxonomic scope" value="Bacteria"/>
</dbReference>
<evidence type="ECO:0000313" key="1">
    <source>
        <dbReference type="EMBL" id="EHH68391.1"/>
    </source>
</evidence>
<organism evidence="1 2">
    <name type="scientific">Gluconobacter morbifer G707</name>
    <dbReference type="NCBI Taxonomy" id="1088869"/>
    <lineage>
        <taxon>Bacteria</taxon>
        <taxon>Pseudomonadati</taxon>
        <taxon>Pseudomonadota</taxon>
        <taxon>Alphaproteobacteria</taxon>
        <taxon>Acetobacterales</taxon>
        <taxon>Acetobacteraceae</taxon>
        <taxon>Gluconobacter</taxon>
    </lineage>
</organism>
<dbReference type="AlphaFoldDB" id="G6XIW1"/>
<gene>
    <name evidence="1" type="ORF">GMO_11610</name>
</gene>
<dbReference type="EMBL" id="AGQV01000002">
    <property type="protein sequence ID" value="EHH68391.1"/>
    <property type="molecule type" value="Genomic_DNA"/>
</dbReference>
<comment type="caution">
    <text evidence="1">The sequence shown here is derived from an EMBL/GenBank/DDBJ whole genome shotgun (WGS) entry which is preliminary data.</text>
</comment>
<dbReference type="PATRIC" id="fig|1088869.3.peg.1159"/>
<reference evidence="1 2" key="1">
    <citation type="submission" date="2011-10" db="EMBL/GenBank/DDBJ databases">
        <title>Genome sequence of Gluconobacter morbifer G707, isolated from Drosophila gut.</title>
        <authorList>
            <person name="Lee W.-J."/>
            <person name="Kim E.-K."/>
        </authorList>
    </citation>
    <scope>NUCLEOTIDE SEQUENCE [LARGE SCALE GENOMIC DNA]</scope>
    <source>
        <strain evidence="1 2">G707</strain>
    </source>
</reference>
<name>G6XIW1_9PROT</name>
<dbReference type="STRING" id="1088869.GMO_11610"/>
<protein>
    <recommendedName>
        <fullName evidence="3">Phage terminase small subunit</fullName>
    </recommendedName>
</protein>
<evidence type="ECO:0008006" key="3">
    <source>
        <dbReference type="Google" id="ProtNLM"/>
    </source>
</evidence>
<proteinExistence type="predicted"/>